<dbReference type="FunCoup" id="A0A409X404">
    <property type="interactions" value="253"/>
</dbReference>
<dbReference type="Proteomes" id="UP000283269">
    <property type="component" value="Unassembled WGS sequence"/>
</dbReference>
<evidence type="ECO:0000256" key="5">
    <source>
        <dbReference type="ARBA" id="ARBA00022827"/>
    </source>
</evidence>
<name>A0A409X404_PSICY</name>
<dbReference type="GO" id="GO:0008720">
    <property type="term" value="F:D-lactate dehydrogenase (NAD+) activity"/>
    <property type="evidence" value="ECO:0007669"/>
    <property type="project" value="TreeGrafter"/>
</dbReference>
<dbReference type="InterPro" id="IPR016166">
    <property type="entry name" value="FAD-bd_PCMH"/>
</dbReference>
<keyword evidence="6" id="KW-0809">Transit peptide</keyword>
<keyword evidence="5" id="KW-0274">FAD</keyword>
<accession>A0A409X404</accession>
<evidence type="ECO:0000256" key="3">
    <source>
        <dbReference type="ARBA" id="ARBA00008000"/>
    </source>
</evidence>
<dbReference type="FunFam" id="1.10.45.10:FF:000001">
    <property type="entry name" value="D-lactate dehydrogenase mitochondrial"/>
    <property type="match status" value="1"/>
</dbReference>
<dbReference type="GO" id="GO:0071949">
    <property type="term" value="F:FAD binding"/>
    <property type="evidence" value="ECO:0007669"/>
    <property type="project" value="InterPro"/>
</dbReference>
<keyword evidence="13" id="KW-1185">Reference proteome</keyword>
<dbReference type="PANTHER" id="PTHR11748">
    <property type="entry name" value="D-LACTATE DEHYDROGENASE"/>
    <property type="match status" value="1"/>
</dbReference>
<evidence type="ECO:0000256" key="10">
    <source>
        <dbReference type="ARBA" id="ARBA00051436"/>
    </source>
</evidence>
<comment type="cofactor">
    <cofactor evidence="1">
        <name>FAD</name>
        <dbReference type="ChEBI" id="CHEBI:57692"/>
    </cofactor>
</comment>
<dbReference type="EC" id="1.1.2.4" evidence="9"/>
<dbReference type="GO" id="GO:1903457">
    <property type="term" value="P:lactate catabolic process"/>
    <property type="evidence" value="ECO:0007669"/>
    <property type="project" value="TreeGrafter"/>
</dbReference>
<dbReference type="GO" id="GO:0005739">
    <property type="term" value="C:mitochondrion"/>
    <property type="evidence" value="ECO:0007669"/>
    <property type="project" value="UniProtKB-SubCell"/>
</dbReference>
<comment type="similarity">
    <text evidence="3">Belongs to the FAD-binding oxidoreductase/transferase type 4 family.</text>
</comment>
<dbReference type="Pfam" id="PF01565">
    <property type="entry name" value="FAD_binding_4"/>
    <property type="match status" value="1"/>
</dbReference>
<evidence type="ECO:0000256" key="8">
    <source>
        <dbReference type="ARBA" id="ARBA00023128"/>
    </source>
</evidence>
<dbReference type="SUPFAM" id="SSF55103">
    <property type="entry name" value="FAD-linked oxidases, C-terminal domain"/>
    <property type="match status" value="1"/>
</dbReference>
<dbReference type="FunFam" id="3.30.70.2740:FF:000001">
    <property type="entry name" value="D-lactate dehydrogenase mitochondrial"/>
    <property type="match status" value="1"/>
</dbReference>
<proteinExistence type="inferred from homology"/>
<dbReference type="InterPro" id="IPR004113">
    <property type="entry name" value="FAD-bd_oxidored_4_C"/>
</dbReference>
<evidence type="ECO:0000256" key="9">
    <source>
        <dbReference type="ARBA" id="ARBA00038897"/>
    </source>
</evidence>
<dbReference type="SUPFAM" id="SSF56176">
    <property type="entry name" value="FAD-binding/transporter-associated domain-like"/>
    <property type="match status" value="1"/>
</dbReference>
<comment type="catalytic activity">
    <reaction evidence="10">
        <text>(R)-lactate + 2 Fe(III)-[cytochrome c] = 2 Fe(II)-[cytochrome c] + pyruvate + 2 H(+)</text>
        <dbReference type="Rhea" id="RHEA:13521"/>
        <dbReference type="Rhea" id="RHEA-COMP:10350"/>
        <dbReference type="Rhea" id="RHEA-COMP:14399"/>
        <dbReference type="ChEBI" id="CHEBI:15361"/>
        <dbReference type="ChEBI" id="CHEBI:15378"/>
        <dbReference type="ChEBI" id="CHEBI:16004"/>
        <dbReference type="ChEBI" id="CHEBI:29033"/>
        <dbReference type="ChEBI" id="CHEBI:29034"/>
        <dbReference type="EC" id="1.1.2.4"/>
    </reaction>
</comment>
<evidence type="ECO:0000313" key="13">
    <source>
        <dbReference type="Proteomes" id="UP000283269"/>
    </source>
</evidence>
<dbReference type="OrthoDB" id="7786253at2759"/>
<dbReference type="AlphaFoldDB" id="A0A409X404"/>
<dbReference type="InParanoid" id="A0A409X404"/>
<sequence length="596" mass="65089">MLNISRPGLYRSRGLHQALNYSILPLRPALHLQRHSRYLSSVEHSTTPSSTPPPNSRRSSPAFALIALISALIGFGAAKSSFFTDVTASNPSKAHTPVFGSPRDIQNAIAELRITFGPGDKVSTDPDDLHDHGFSPNEHHPGMDHSVVVYPESTEDVVKIVKIATKYRTPITAYSGATSLEGHYRGHAIGGICVDMANMDRIITINQKDGDMVCQPGARWMDINDTLRERGIPLFFPAVRTYIPFYSFAKIAPTLNVQSSTNNSFVHSANAVRYGTAKGEWFLNVTVVLPSGEVIKTRRRSRKSSAGFDITKLFIGAEGTLGIITEVTIRLAPLLPTTVAVVHFPDVQEATEAVMDVMQTGVGIQCVELVDTVFMSAINKFGMSKRTYPEKDSLFFKFQGPSTSSTSSSASMRETAAIVKQITEKHGGTGFRLARDDTEAEELWADRKNAHYAGLALVEGSKGWPTDVCVPISKLPQLVYETKKDIDSTGLVSTIVGHVGDGNFHALILFKTDEEMAKAKELVHRMVKRAIALDGTCTGEHGVGIGKKEYLVEELGEGTVQLMKTIKKTIDPLGIFNPGKLYPDDDETTKTQKKKG</sequence>
<dbReference type="InterPro" id="IPR036318">
    <property type="entry name" value="FAD-bd_PCMH-like_sf"/>
</dbReference>
<protein>
    <recommendedName>
        <fullName evidence="9">D-lactate dehydrogenase (cytochrome)</fullName>
        <ecNumber evidence="9">1.1.2.4</ecNumber>
    </recommendedName>
</protein>
<keyword evidence="4" id="KW-0285">Flavoprotein</keyword>
<comment type="subcellular location">
    <subcellularLocation>
        <location evidence="2">Mitochondrion</location>
    </subcellularLocation>
</comment>
<dbReference type="PROSITE" id="PS51387">
    <property type="entry name" value="FAD_PCMH"/>
    <property type="match status" value="1"/>
</dbReference>
<gene>
    <name evidence="12" type="ORF">CVT25_006571</name>
</gene>
<dbReference type="Pfam" id="PF02913">
    <property type="entry name" value="FAD-oxidase_C"/>
    <property type="match status" value="1"/>
</dbReference>
<evidence type="ECO:0000256" key="6">
    <source>
        <dbReference type="ARBA" id="ARBA00022946"/>
    </source>
</evidence>
<keyword evidence="7" id="KW-0560">Oxidoreductase</keyword>
<dbReference type="InterPro" id="IPR016164">
    <property type="entry name" value="FAD-linked_Oxase-like_C"/>
</dbReference>
<evidence type="ECO:0000256" key="2">
    <source>
        <dbReference type="ARBA" id="ARBA00004173"/>
    </source>
</evidence>
<evidence type="ECO:0000256" key="7">
    <source>
        <dbReference type="ARBA" id="ARBA00023002"/>
    </source>
</evidence>
<evidence type="ECO:0000256" key="1">
    <source>
        <dbReference type="ARBA" id="ARBA00001974"/>
    </source>
</evidence>
<dbReference type="Gene3D" id="3.30.70.2740">
    <property type="match status" value="1"/>
</dbReference>
<dbReference type="Gene3D" id="1.10.45.10">
    <property type="entry name" value="Vanillyl-alcohol Oxidase, Chain A, domain 4"/>
    <property type="match status" value="1"/>
</dbReference>
<dbReference type="InterPro" id="IPR016171">
    <property type="entry name" value="Vanillyl_alc_oxidase_C-sub2"/>
</dbReference>
<dbReference type="GO" id="GO:0004458">
    <property type="term" value="F:D-lactate dehydrogenase (cytochrome) activity"/>
    <property type="evidence" value="ECO:0007669"/>
    <property type="project" value="UniProtKB-EC"/>
</dbReference>
<keyword evidence="8" id="KW-0496">Mitochondrion</keyword>
<feature type="domain" description="FAD-binding PCMH-type" evidence="11">
    <location>
        <begin position="140"/>
        <end position="334"/>
    </location>
</feature>
<organism evidence="12 13">
    <name type="scientific">Psilocybe cyanescens</name>
    <dbReference type="NCBI Taxonomy" id="93625"/>
    <lineage>
        <taxon>Eukaryota</taxon>
        <taxon>Fungi</taxon>
        <taxon>Dikarya</taxon>
        <taxon>Basidiomycota</taxon>
        <taxon>Agaricomycotina</taxon>
        <taxon>Agaricomycetes</taxon>
        <taxon>Agaricomycetidae</taxon>
        <taxon>Agaricales</taxon>
        <taxon>Agaricineae</taxon>
        <taxon>Strophariaceae</taxon>
        <taxon>Psilocybe</taxon>
    </lineage>
</organism>
<dbReference type="InterPro" id="IPR006094">
    <property type="entry name" value="Oxid_FAD_bind_N"/>
</dbReference>
<reference evidence="12 13" key="1">
    <citation type="journal article" date="2018" name="Evol. Lett.">
        <title>Horizontal gene cluster transfer increased hallucinogenic mushroom diversity.</title>
        <authorList>
            <person name="Reynolds H.T."/>
            <person name="Vijayakumar V."/>
            <person name="Gluck-Thaler E."/>
            <person name="Korotkin H.B."/>
            <person name="Matheny P.B."/>
            <person name="Slot J.C."/>
        </authorList>
    </citation>
    <scope>NUCLEOTIDE SEQUENCE [LARGE SCALE GENOMIC DNA]</scope>
    <source>
        <strain evidence="12 13">2631</strain>
    </source>
</reference>
<dbReference type="InterPro" id="IPR016169">
    <property type="entry name" value="FAD-bd_PCMH_sub2"/>
</dbReference>
<dbReference type="Gene3D" id="3.30.465.10">
    <property type="match status" value="1"/>
</dbReference>
<comment type="caution">
    <text evidence="12">The sequence shown here is derived from an EMBL/GenBank/DDBJ whole genome shotgun (WGS) entry which is preliminary data.</text>
</comment>
<evidence type="ECO:0000256" key="4">
    <source>
        <dbReference type="ARBA" id="ARBA00022630"/>
    </source>
</evidence>
<dbReference type="STRING" id="93625.A0A409X404"/>
<dbReference type="PANTHER" id="PTHR11748:SF111">
    <property type="entry name" value="D-LACTATE DEHYDROGENASE, MITOCHONDRIAL-RELATED"/>
    <property type="match status" value="1"/>
</dbReference>
<evidence type="ECO:0000313" key="12">
    <source>
        <dbReference type="EMBL" id="PPQ85491.1"/>
    </source>
</evidence>
<evidence type="ECO:0000259" key="11">
    <source>
        <dbReference type="PROSITE" id="PS51387"/>
    </source>
</evidence>
<dbReference type="EMBL" id="NHYD01002702">
    <property type="protein sequence ID" value="PPQ85491.1"/>
    <property type="molecule type" value="Genomic_DNA"/>
</dbReference>